<sequence>MIARAFAASLSCAFWVLSSHAQDDPWHHIPAGENIASALVEGEEVLDEHVLCRQKASGEQAGETIVSASVEGKEMPDQRTCLARAGGIRRTGTSRSLSIAPRPEFLAVHSAESVNGNLNCELLLNVLCHHTWSSWSTYQTADQTSNLIPYSTSSTL</sequence>
<evidence type="ECO:0000313" key="3">
    <source>
        <dbReference type="Proteomes" id="UP000250043"/>
    </source>
</evidence>
<feature type="signal peptide" evidence="1">
    <location>
        <begin position="1"/>
        <end position="21"/>
    </location>
</feature>
<proteinExistence type="predicted"/>
<evidence type="ECO:0000256" key="1">
    <source>
        <dbReference type="SAM" id="SignalP"/>
    </source>
</evidence>
<protein>
    <submittedName>
        <fullName evidence="2">Uncharacterized protein</fullName>
    </submittedName>
</protein>
<dbReference type="EMBL" id="KV722383">
    <property type="protein sequence ID" value="OCH91562.1"/>
    <property type="molecule type" value="Genomic_DNA"/>
</dbReference>
<feature type="chain" id="PRO_5034977261" evidence="1">
    <location>
        <begin position="22"/>
        <end position="156"/>
    </location>
</feature>
<keyword evidence="3" id="KW-1185">Reference proteome</keyword>
<reference evidence="2 3" key="1">
    <citation type="submission" date="2016-07" db="EMBL/GenBank/DDBJ databases">
        <title>Draft genome of the white-rot fungus Obba rivulosa 3A-2.</title>
        <authorList>
            <consortium name="DOE Joint Genome Institute"/>
            <person name="Miettinen O."/>
            <person name="Riley R."/>
            <person name="Acob R."/>
            <person name="Barry K."/>
            <person name="Cullen D."/>
            <person name="De Vries R."/>
            <person name="Hainaut M."/>
            <person name="Hatakka A."/>
            <person name="Henrissat B."/>
            <person name="Hilden K."/>
            <person name="Kuo R."/>
            <person name="Labutti K."/>
            <person name="Lipzen A."/>
            <person name="Makela M.R."/>
            <person name="Sandor L."/>
            <person name="Spatafora J.W."/>
            <person name="Grigoriev I.V."/>
            <person name="Hibbett D.S."/>
        </authorList>
    </citation>
    <scope>NUCLEOTIDE SEQUENCE [LARGE SCALE GENOMIC DNA]</scope>
    <source>
        <strain evidence="2 3">3A-2</strain>
    </source>
</reference>
<name>A0A8E2B0N8_9APHY</name>
<dbReference type="Proteomes" id="UP000250043">
    <property type="component" value="Unassembled WGS sequence"/>
</dbReference>
<gene>
    <name evidence="2" type="ORF">OBBRIDRAFT_825273</name>
</gene>
<keyword evidence="1" id="KW-0732">Signal</keyword>
<dbReference type="AlphaFoldDB" id="A0A8E2B0N8"/>
<organism evidence="2 3">
    <name type="scientific">Obba rivulosa</name>
    <dbReference type="NCBI Taxonomy" id="1052685"/>
    <lineage>
        <taxon>Eukaryota</taxon>
        <taxon>Fungi</taxon>
        <taxon>Dikarya</taxon>
        <taxon>Basidiomycota</taxon>
        <taxon>Agaricomycotina</taxon>
        <taxon>Agaricomycetes</taxon>
        <taxon>Polyporales</taxon>
        <taxon>Gelatoporiaceae</taxon>
        <taxon>Obba</taxon>
    </lineage>
</organism>
<evidence type="ECO:0000313" key="2">
    <source>
        <dbReference type="EMBL" id="OCH91562.1"/>
    </source>
</evidence>
<accession>A0A8E2B0N8</accession>